<dbReference type="AlphaFoldDB" id="A0AA39I2F2"/>
<gene>
    <name evidence="1" type="ORF">QR680_012002</name>
</gene>
<reference evidence="1" key="1">
    <citation type="submission" date="2023-06" db="EMBL/GenBank/DDBJ databases">
        <title>Genomic analysis of the entomopathogenic nematode Steinernema hermaphroditum.</title>
        <authorList>
            <person name="Schwarz E.M."/>
            <person name="Heppert J.K."/>
            <person name="Baniya A."/>
            <person name="Schwartz H.T."/>
            <person name="Tan C.-H."/>
            <person name="Antoshechkin I."/>
            <person name="Sternberg P.W."/>
            <person name="Goodrich-Blair H."/>
            <person name="Dillman A.R."/>
        </authorList>
    </citation>
    <scope>NUCLEOTIDE SEQUENCE</scope>
    <source>
        <strain evidence="1">PS9179</strain>
        <tissue evidence="1">Whole animal</tissue>
    </source>
</reference>
<sequence>MGKEADFYTLEELELLAEVATRGTMEGRKVPKITRHSAERYRRHLLDQLKDEAEEVHQRALDVLEEINETVTTLAAPVFPLLTIAGYILGHSNEYPYSSEDDEEERLERIAEENDIMGIEDDSAEMITIESDDEDTQRGQSAETTTPTVNFQHGLWQLCHKLRAADLNDEQHGRLFETERKFFESARSHLDRYFPPDAKLQQQADDEAST</sequence>
<dbReference type="EMBL" id="JAUCMV010000002">
    <property type="protein sequence ID" value="KAK0415559.1"/>
    <property type="molecule type" value="Genomic_DNA"/>
</dbReference>
<accession>A0AA39I2F2</accession>
<protein>
    <submittedName>
        <fullName evidence="1">Uncharacterized protein</fullName>
    </submittedName>
</protein>
<proteinExistence type="predicted"/>
<organism evidence="1 2">
    <name type="scientific">Steinernema hermaphroditum</name>
    <dbReference type="NCBI Taxonomy" id="289476"/>
    <lineage>
        <taxon>Eukaryota</taxon>
        <taxon>Metazoa</taxon>
        <taxon>Ecdysozoa</taxon>
        <taxon>Nematoda</taxon>
        <taxon>Chromadorea</taxon>
        <taxon>Rhabditida</taxon>
        <taxon>Tylenchina</taxon>
        <taxon>Panagrolaimomorpha</taxon>
        <taxon>Strongyloidoidea</taxon>
        <taxon>Steinernematidae</taxon>
        <taxon>Steinernema</taxon>
    </lineage>
</organism>
<evidence type="ECO:0000313" key="2">
    <source>
        <dbReference type="Proteomes" id="UP001175271"/>
    </source>
</evidence>
<name>A0AA39I2F2_9BILA</name>
<comment type="caution">
    <text evidence="1">The sequence shown here is derived from an EMBL/GenBank/DDBJ whole genome shotgun (WGS) entry which is preliminary data.</text>
</comment>
<dbReference type="Proteomes" id="UP001175271">
    <property type="component" value="Unassembled WGS sequence"/>
</dbReference>
<evidence type="ECO:0000313" key="1">
    <source>
        <dbReference type="EMBL" id="KAK0415559.1"/>
    </source>
</evidence>
<keyword evidence="2" id="KW-1185">Reference proteome</keyword>